<proteinExistence type="predicted"/>
<sequence length="254" mass="28825">MKRVCFLALLFALQVSIAHFLIFQFIPMSYSWPEAQTYCRTHHTDLATIGNQETLDHVRSLIPQDCNDAWIGLSREGPTAAWVWSDKSPTAFLPWGYDQPNNWNQNQYCVELKLGEYYSLGSLNNFGSGNNPGTFNDLACDTYLSFICYDGEGYKELAEDSYLQDAHSCVTDMVMFLCALGVLGIVVLKTVRLLLNSGQSLNRSQTTSNLQLKIEQLVQEKELKNYSKVSWRTQTDGNVFQRTQEIPPRPQGQP</sequence>
<dbReference type="PANTHER" id="PTHR45784">
    <property type="entry name" value="C-TYPE LECTIN DOMAIN FAMILY 20 MEMBER A-RELATED"/>
    <property type="match status" value="1"/>
</dbReference>
<evidence type="ECO:0000313" key="5">
    <source>
        <dbReference type="Proteomes" id="UP000316079"/>
    </source>
</evidence>
<feature type="compositionally biased region" description="Polar residues" evidence="1">
    <location>
        <begin position="235"/>
        <end position="244"/>
    </location>
</feature>
<keyword evidence="5" id="KW-1185">Reference proteome</keyword>
<protein>
    <recommendedName>
        <fullName evidence="3">C-type lectin domain-containing protein</fullName>
    </recommendedName>
</protein>
<evidence type="ECO:0000259" key="3">
    <source>
        <dbReference type="PROSITE" id="PS50041"/>
    </source>
</evidence>
<dbReference type="InterPro" id="IPR001304">
    <property type="entry name" value="C-type_lectin-like"/>
</dbReference>
<dbReference type="InterPro" id="IPR016187">
    <property type="entry name" value="CTDL_fold"/>
</dbReference>
<name>A0A553NJ70_9TELE</name>
<dbReference type="Pfam" id="PF00059">
    <property type="entry name" value="Lectin_C"/>
    <property type="match status" value="1"/>
</dbReference>
<evidence type="ECO:0000256" key="1">
    <source>
        <dbReference type="SAM" id="MobiDB-lite"/>
    </source>
</evidence>
<keyword evidence="2" id="KW-0812">Transmembrane</keyword>
<gene>
    <name evidence="4" type="ORF">DNTS_021717</name>
</gene>
<dbReference type="STRING" id="623744.A0A553NJ70"/>
<dbReference type="Gene3D" id="3.10.100.10">
    <property type="entry name" value="Mannose-Binding Protein A, subunit A"/>
    <property type="match status" value="1"/>
</dbReference>
<evidence type="ECO:0000313" key="4">
    <source>
        <dbReference type="EMBL" id="TRY65484.1"/>
    </source>
</evidence>
<feature type="domain" description="C-type lectin" evidence="3">
    <location>
        <begin position="23"/>
        <end position="149"/>
    </location>
</feature>
<keyword evidence="2" id="KW-0472">Membrane</keyword>
<dbReference type="Proteomes" id="UP000316079">
    <property type="component" value="Unassembled WGS sequence"/>
</dbReference>
<keyword evidence="2" id="KW-1133">Transmembrane helix</keyword>
<comment type="caution">
    <text evidence="4">The sequence shown here is derived from an EMBL/GenBank/DDBJ whole genome shotgun (WGS) entry which is preliminary data.</text>
</comment>
<reference evidence="4 5" key="1">
    <citation type="journal article" date="2019" name="Sci. Data">
        <title>Hybrid genome assembly and annotation of Danionella translucida.</title>
        <authorList>
            <person name="Kadobianskyi M."/>
            <person name="Schulze L."/>
            <person name="Schuelke M."/>
            <person name="Judkewitz B."/>
        </authorList>
    </citation>
    <scope>NUCLEOTIDE SEQUENCE [LARGE SCALE GENOMIC DNA]</scope>
    <source>
        <strain evidence="4 5">Bolton</strain>
    </source>
</reference>
<dbReference type="InterPro" id="IPR016186">
    <property type="entry name" value="C-type_lectin-like/link_sf"/>
</dbReference>
<dbReference type="SUPFAM" id="SSF56436">
    <property type="entry name" value="C-type lectin-like"/>
    <property type="match status" value="1"/>
</dbReference>
<dbReference type="CDD" id="cd00037">
    <property type="entry name" value="CLECT"/>
    <property type="match status" value="1"/>
</dbReference>
<dbReference type="OrthoDB" id="7357196at2759"/>
<organism evidence="4 5">
    <name type="scientific">Danionella cerebrum</name>
    <dbReference type="NCBI Taxonomy" id="2873325"/>
    <lineage>
        <taxon>Eukaryota</taxon>
        <taxon>Metazoa</taxon>
        <taxon>Chordata</taxon>
        <taxon>Craniata</taxon>
        <taxon>Vertebrata</taxon>
        <taxon>Euteleostomi</taxon>
        <taxon>Actinopterygii</taxon>
        <taxon>Neopterygii</taxon>
        <taxon>Teleostei</taxon>
        <taxon>Ostariophysi</taxon>
        <taxon>Cypriniformes</taxon>
        <taxon>Danionidae</taxon>
        <taxon>Danioninae</taxon>
        <taxon>Danionella</taxon>
    </lineage>
</organism>
<dbReference type="SMART" id="SM00034">
    <property type="entry name" value="CLECT"/>
    <property type="match status" value="1"/>
</dbReference>
<dbReference type="PROSITE" id="PS50041">
    <property type="entry name" value="C_TYPE_LECTIN_2"/>
    <property type="match status" value="1"/>
</dbReference>
<accession>A0A553NJ70</accession>
<dbReference type="EMBL" id="SRMA01026909">
    <property type="protein sequence ID" value="TRY65484.1"/>
    <property type="molecule type" value="Genomic_DNA"/>
</dbReference>
<evidence type="ECO:0000256" key="2">
    <source>
        <dbReference type="SAM" id="Phobius"/>
    </source>
</evidence>
<feature type="transmembrane region" description="Helical" evidence="2">
    <location>
        <begin position="173"/>
        <end position="195"/>
    </location>
</feature>
<dbReference type="AlphaFoldDB" id="A0A553NJ70"/>
<dbReference type="PANTHER" id="PTHR45784:SF3">
    <property type="entry name" value="C-TYPE LECTIN DOMAIN FAMILY 4 MEMBER K-LIKE-RELATED"/>
    <property type="match status" value="1"/>
</dbReference>
<feature type="region of interest" description="Disordered" evidence="1">
    <location>
        <begin position="235"/>
        <end position="254"/>
    </location>
</feature>